<reference evidence="3 4" key="1">
    <citation type="submission" date="2018-10" db="EMBL/GenBank/DDBJ databases">
        <title>Cohnella sp. M2MS4P-1, whole genome shotgun sequence.</title>
        <authorList>
            <person name="Tuo L."/>
        </authorList>
    </citation>
    <scope>NUCLEOTIDE SEQUENCE [LARGE SCALE GENOMIC DNA]</scope>
    <source>
        <strain evidence="3 4">M2MS4P-1</strain>
    </source>
</reference>
<keyword evidence="2" id="KW-0732">Signal</keyword>
<dbReference type="Proteomes" id="UP000282076">
    <property type="component" value="Unassembled WGS sequence"/>
</dbReference>
<feature type="signal peptide" evidence="2">
    <location>
        <begin position="1"/>
        <end position="31"/>
    </location>
</feature>
<comment type="caution">
    <text evidence="3">The sequence shown here is derived from an EMBL/GenBank/DDBJ whole genome shotgun (WGS) entry which is preliminary data.</text>
</comment>
<dbReference type="EMBL" id="RBZM01000005">
    <property type="protein sequence ID" value="RKP53822.1"/>
    <property type="molecule type" value="Genomic_DNA"/>
</dbReference>
<dbReference type="RefSeq" id="WP_120976630.1">
    <property type="nucleotide sequence ID" value="NZ_RBZM01000005.1"/>
</dbReference>
<feature type="region of interest" description="Disordered" evidence="1">
    <location>
        <begin position="26"/>
        <end position="92"/>
    </location>
</feature>
<sequence>MKKNNKTAMVMSAAVLTLVLMGTACSNNNNATTSSPSASPSVTASPQSSQDPATENASPSASPEIQSGTGKYTGLQDNHTIEITTDQGPTAYQVSPEIADKVDPWGMDTPVKFEYTTEHTDANGEKFDQLTIVSIDKQ</sequence>
<dbReference type="AlphaFoldDB" id="A0A494Y0D8"/>
<proteinExistence type="predicted"/>
<dbReference type="PROSITE" id="PS51257">
    <property type="entry name" value="PROKAR_LIPOPROTEIN"/>
    <property type="match status" value="1"/>
</dbReference>
<evidence type="ECO:0000256" key="2">
    <source>
        <dbReference type="SAM" id="SignalP"/>
    </source>
</evidence>
<protein>
    <submittedName>
        <fullName evidence="3">Uncharacterized protein</fullName>
    </submittedName>
</protein>
<feature type="chain" id="PRO_5019799367" evidence="2">
    <location>
        <begin position="32"/>
        <end position="138"/>
    </location>
</feature>
<feature type="compositionally biased region" description="Polar residues" evidence="1">
    <location>
        <begin position="50"/>
        <end position="92"/>
    </location>
</feature>
<gene>
    <name evidence="3" type="ORF">D7Z26_10500</name>
</gene>
<keyword evidence="4" id="KW-1185">Reference proteome</keyword>
<dbReference type="OrthoDB" id="2626906at2"/>
<evidence type="ECO:0000313" key="4">
    <source>
        <dbReference type="Proteomes" id="UP000282076"/>
    </source>
</evidence>
<feature type="compositionally biased region" description="Low complexity" evidence="1">
    <location>
        <begin position="26"/>
        <end position="49"/>
    </location>
</feature>
<accession>A0A494Y0D8</accession>
<organism evidence="3 4">
    <name type="scientific">Cohnella endophytica</name>
    <dbReference type="NCBI Taxonomy" id="2419778"/>
    <lineage>
        <taxon>Bacteria</taxon>
        <taxon>Bacillati</taxon>
        <taxon>Bacillota</taxon>
        <taxon>Bacilli</taxon>
        <taxon>Bacillales</taxon>
        <taxon>Paenibacillaceae</taxon>
        <taxon>Cohnella</taxon>
    </lineage>
</organism>
<evidence type="ECO:0000313" key="3">
    <source>
        <dbReference type="EMBL" id="RKP53822.1"/>
    </source>
</evidence>
<name>A0A494Y0D8_9BACL</name>
<evidence type="ECO:0000256" key="1">
    <source>
        <dbReference type="SAM" id="MobiDB-lite"/>
    </source>
</evidence>